<accession>A0A2N9M5N8</accession>
<evidence type="ECO:0000313" key="3">
    <source>
        <dbReference type="Proteomes" id="UP000239735"/>
    </source>
</evidence>
<gene>
    <name evidence="2" type="ORF">SBA5_80079</name>
</gene>
<feature type="transmembrane region" description="Helical" evidence="1">
    <location>
        <begin position="86"/>
        <end position="109"/>
    </location>
</feature>
<keyword evidence="1" id="KW-0472">Membrane</keyword>
<sequence length="495" mass="55718">MTPHSEPLFHAIDRGLLCCASYLVPERQRAEWRLEWESELWHARRSNGASCAASWQTEREIAGFCFGAFQDAACLRRFWWQNRPRFGALQGSPAICIFWLGCLLLLGYAGSLLLPGVRVEQNFSSAQVRPGTILIQDEGAKNSSVPSMVIDQVRIWERSRQRYADGFAFYRVARETVELGPHAGGTWQIARASLNLFTLAGWPLHYMVPKEQARSDVPRLVLSERVWRQQLGANPEVVGTVLLVGSRPARVVGIAPGDAWRLPGNSDAWLLESDSEINSGGRGYVVAHLTRIGRSEVWGGLVRITSFDSRRTEHDFLGKSLDEQMPGPANIYWFGIFLAFLALPAIVSVSLAEYSFSSHKPSWMRRAVRLGFLGLKIILIMLIAYFSSVDLAYWHFPVFSPDGVYIQLVISLTICLFGMRWALLDQRQRCPVCLRRVTHPAQVGLVSRMFLAWSGTELICAGGHTLLHVPGLPTSWFSTQRWMFLDSSWDFLFAG</sequence>
<evidence type="ECO:0000256" key="1">
    <source>
        <dbReference type="SAM" id="Phobius"/>
    </source>
</evidence>
<feature type="transmembrane region" description="Helical" evidence="1">
    <location>
        <begin position="405"/>
        <end position="423"/>
    </location>
</feature>
<keyword evidence="1" id="KW-0812">Transmembrane</keyword>
<keyword evidence="1" id="KW-1133">Transmembrane helix</keyword>
<organism evidence="2 3">
    <name type="scientific">Candidatus Sulfuritelmatomonas gaucii</name>
    <dbReference type="NCBI Taxonomy" id="2043161"/>
    <lineage>
        <taxon>Bacteria</taxon>
        <taxon>Pseudomonadati</taxon>
        <taxon>Acidobacteriota</taxon>
        <taxon>Terriglobia</taxon>
        <taxon>Terriglobales</taxon>
        <taxon>Acidobacteriaceae</taxon>
        <taxon>Candidatus Sulfuritelmatomonas</taxon>
    </lineage>
</organism>
<dbReference type="Proteomes" id="UP000239735">
    <property type="component" value="Unassembled WGS sequence"/>
</dbReference>
<dbReference type="AlphaFoldDB" id="A0A2N9M5N8"/>
<protein>
    <recommendedName>
        <fullName evidence="4">MacB-like periplasmic core domain-containing protein</fullName>
    </recommendedName>
</protein>
<dbReference type="EMBL" id="OKRB01000141">
    <property type="protein sequence ID" value="SPE30710.1"/>
    <property type="molecule type" value="Genomic_DNA"/>
</dbReference>
<evidence type="ECO:0000313" key="2">
    <source>
        <dbReference type="EMBL" id="SPE30710.1"/>
    </source>
</evidence>
<feature type="transmembrane region" description="Helical" evidence="1">
    <location>
        <begin position="331"/>
        <end position="352"/>
    </location>
</feature>
<evidence type="ECO:0008006" key="4">
    <source>
        <dbReference type="Google" id="ProtNLM"/>
    </source>
</evidence>
<name>A0A2N9M5N8_9BACT</name>
<feature type="transmembrane region" description="Helical" evidence="1">
    <location>
        <begin position="373"/>
        <end position="393"/>
    </location>
</feature>
<reference evidence="3" key="1">
    <citation type="submission" date="2018-02" db="EMBL/GenBank/DDBJ databases">
        <authorList>
            <person name="Hausmann B."/>
        </authorList>
    </citation>
    <scope>NUCLEOTIDE SEQUENCE [LARGE SCALE GENOMIC DNA]</scope>
    <source>
        <strain evidence="3">Peat soil MAG SbA5</strain>
    </source>
</reference>
<proteinExistence type="predicted"/>